<evidence type="ECO:0000256" key="2">
    <source>
        <dbReference type="ARBA" id="ARBA00023069"/>
    </source>
</evidence>
<feature type="domain" description="IFT80 second beta-propeller" evidence="6">
    <location>
        <begin position="306"/>
        <end position="594"/>
    </location>
</feature>
<dbReference type="OrthoDB" id="408728at2759"/>
<dbReference type="InterPro" id="IPR015943">
    <property type="entry name" value="WD40/YVTN_repeat-like_dom_sf"/>
</dbReference>
<dbReference type="PANTHER" id="PTHR24098">
    <property type="entry name" value="OUTER SEGMENT 5"/>
    <property type="match status" value="1"/>
</dbReference>
<dbReference type="Pfam" id="PF00400">
    <property type="entry name" value="WD40"/>
    <property type="match status" value="3"/>
</dbReference>
<dbReference type="FunFam" id="2.130.10.10:FF:000463">
    <property type="entry name" value="intraflagellar transport protein 80 homolog"/>
    <property type="match status" value="1"/>
</dbReference>
<dbReference type="STRING" id="282301.A0A267E115"/>
<evidence type="ECO:0000256" key="5">
    <source>
        <dbReference type="SAM" id="MobiDB-lite"/>
    </source>
</evidence>
<dbReference type="SUPFAM" id="SSF50978">
    <property type="entry name" value="WD40 repeat-like"/>
    <property type="match status" value="2"/>
</dbReference>
<feature type="region of interest" description="Disordered" evidence="5">
    <location>
        <begin position="760"/>
        <end position="785"/>
    </location>
</feature>
<gene>
    <name evidence="8" type="ORF">BOX15_Mlig022764g1</name>
</gene>
<name>A0A267E115_9PLAT</name>
<keyword evidence="9" id="KW-1185">Reference proteome</keyword>
<dbReference type="InterPro" id="IPR056157">
    <property type="entry name" value="TPR_IFT80_172_dom"/>
</dbReference>
<feature type="repeat" description="WD" evidence="4">
    <location>
        <begin position="188"/>
        <end position="220"/>
    </location>
</feature>
<comment type="subcellular location">
    <subcellularLocation>
        <location evidence="1">Cell projection</location>
        <location evidence="1">Cilium</location>
    </subcellularLocation>
</comment>
<evidence type="ECO:0000313" key="8">
    <source>
        <dbReference type="EMBL" id="PAA55245.1"/>
    </source>
</evidence>
<dbReference type="GO" id="GO:0060271">
    <property type="term" value="P:cilium assembly"/>
    <property type="evidence" value="ECO:0007669"/>
    <property type="project" value="TreeGrafter"/>
</dbReference>
<evidence type="ECO:0000256" key="3">
    <source>
        <dbReference type="ARBA" id="ARBA00023273"/>
    </source>
</evidence>
<evidence type="ECO:0000259" key="6">
    <source>
        <dbReference type="Pfam" id="PF23335"/>
    </source>
</evidence>
<comment type="caution">
    <text evidence="8">The sequence shown here is derived from an EMBL/GenBank/DDBJ whole genome shotgun (WGS) entry which is preliminary data.</text>
</comment>
<protein>
    <submittedName>
        <fullName evidence="8">Uncharacterized protein</fullName>
    </submittedName>
</protein>
<keyword evidence="2" id="KW-0969">Cilium</keyword>
<feature type="repeat" description="WD" evidence="4">
    <location>
        <begin position="106"/>
        <end position="138"/>
    </location>
</feature>
<feature type="domain" description="IFT80/172/WDR35 TPR" evidence="7">
    <location>
        <begin position="622"/>
        <end position="768"/>
    </location>
</feature>
<keyword evidence="3" id="KW-0966">Cell projection</keyword>
<dbReference type="Proteomes" id="UP000215902">
    <property type="component" value="Unassembled WGS sequence"/>
</dbReference>
<proteinExistence type="predicted"/>
<dbReference type="Gene3D" id="2.130.10.10">
    <property type="entry name" value="YVTN repeat-like/Quinoprotein amine dehydrogenase"/>
    <property type="match status" value="3"/>
</dbReference>
<evidence type="ECO:0000256" key="4">
    <source>
        <dbReference type="PROSITE-ProRule" id="PRU00221"/>
    </source>
</evidence>
<dbReference type="InterPro" id="IPR056456">
    <property type="entry name" value="Beta-prop_IFT80_2nd"/>
</dbReference>
<dbReference type="Pfam" id="PF23335">
    <property type="entry name" value="Beta-prop_IFT80_2nd"/>
    <property type="match status" value="1"/>
</dbReference>
<organism evidence="8 9">
    <name type="scientific">Macrostomum lignano</name>
    <dbReference type="NCBI Taxonomy" id="282301"/>
    <lineage>
        <taxon>Eukaryota</taxon>
        <taxon>Metazoa</taxon>
        <taxon>Spiralia</taxon>
        <taxon>Lophotrochozoa</taxon>
        <taxon>Platyhelminthes</taxon>
        <taxon>Rhabditophora</taxon>
        <taxon>Macrostomorpha</taxon>
        <taxon>Macrostomida</taxon>
        <taxon>Macrostomidae</taxon>
        <taxon>Macrostomum</taxon>
    </lineage>
</organism>
<dbReference type="PANTHER" id="PTHR24098:SF0">
    <property type="entry name" value="OUTER SEGMENT 5"/>
    <property type="match status" value="1"/>
</dbReference>
<keyword evidence="4" id="KW-0853">WD repeat</keyword>
<feature type="non-terminal residue" evidence="8">
    <location>
        <position position="1"/>
    </location>
</feature>
<dbReference type="AlphaFoldDB" id="A0A267E115"/>
<dbReference type="PROSITE" id="PS50082">
    <property type="entry name" value="WD_REPEATS_2"/>
    <property type="match status" value="2"/>
</dbReference>
<dbReference type="GO" id="GO:0005929">
    <property type="term" value="C:cilium"/>
    <property type="evidence" value="ECO:0007669"/>
    <property type="project" value="UniProtKB-SubCell"/>
</dbReference>
<dbReference type="SMART" id="SM00320">
    <property type="entry name" value="WD40"/>
    <property type="match status" value="5"/>
</dbReference>
<reference evidence="8 9" key="1">
    <citation type="submission" date="2017-06" db="EMBL/GenBank/DDBJ databases">
        <title>A platform for efficient transgenesis in Macrostomum lignano, a flatworm model organism for stem cell research.</title>
        <authorList>
            <person name="Berezikov E."/>
        </authorList>
    </citation>
    <scope>NUCLEOTIDE SEQUENCE [LARGE SCALE GENOMIC DNA]</scope>
    <source>
        <strain evidence="8">DV1</strain>
        <tissue evidence="8">Whole organism</tissue>
    </source>
</reference>
<evidence type="ECO:0000256" key="1">
    <source>
        <dbReference type="ARBA" id="ARBA00004138"/>
    </source>
</evidence>
<dbReference type="Pfam" id="PF23387">
    <property type="entry name" value="TPR_IFT80_172"/>
    <property type="match status" value="1"/>
</dbReference>
<dbReference type="InterPro" id="IPR001680">
    <property type="entry name" value="WD40_rpt"/>
</dbReference>
<sequence length="785" mass="86851">KLKTQLSKDQKHTDLVSAVGFASPEEVISAGDDHQLIRWNLNSSESQALPKMADGVFPTDMHWLPVTSGGGGGGSKKVTGSEVFALGSTDGKLYIMSRAGRVEKVIDGHTGAVLSVRWSYDGSMLLSCGEDGAVKIWSRNGMLRSVLSQNAYPVYSGSWSANSDQVVYSLGKQLVLKSLQPNARPTAWKAHENLVLKVDWNPINNLIVSGAEDCRYKLWDSFGRCVYSSPPISDYPITSVSWSPDGELFLVGSFNSIRLCDRCGWSYSLEKLDCGSVFNVCWSSDSTQAVAAGGNGRVVFCQVVGRRLEWKNIEAVIESEKSISVRNVLDDAKDKLDFRDRIVKASLNWNHLVVCTASQCFVYGTRNWNTPTIFDLKGGCVTMIDMSEKQFLLVDQGSVHVYSYEGRLICSPRYQDMRADTLSPLTCSISPDTVVLADKSDEKAVYAFDTATGRLVGDGKPIMHKSEVAEVALDQSGPATDRKLAIIDRNRDLFITQVRTYGGQRRIVKIGTMVESMCWNSEANMLACLAGSKLLVYYYPAAALQDAALVRRTVFERDAGMEFGKSPQLIGFLGRSITVRKSDGTPVTMSISPYPCTLHSYTSVGKWREAIKLCHFVDDEMLWAVLAAMSIAKRDLDTAETAFAAIAEPDKVEYIQYIRSLPLKEACNAEMLLLSGNVQDAEGLLVQAGLLFRAVMMHLGLYSWERALDLAQKHRVHVDVVLAYRRQFLERVGRKETLPKFKQLSDEQVPSWEEIQKKVESEYKNERERPSGAGGAGTAARRPAK</sequence>
<dbReference type="EMBL" id="NIVC01002780">
    <property type="protein sequence ID" value="PAA55245.1"/>
    <property type="molecule type" value="Genomic_DNA"/>
</dbReference>
<dbReference type="GO" id="GO:0030992">
    <property type="term" value="C:intraciliary transport particle B"/>
    <property type="evidence" value="ECO:0007669"/>
    <property type="project" value="TreeGrafter"/>
</dbReference>
<feature type="compositionally biased region" description="Basic and acidic residues" evidence="5">
    <location>
        <begin position="760"/>
        <end position="770"/>
    </location>
</feature>
<dbReference type="PROSITE" id="PS50294">
    <property type="entry name" value="WD_REPEATS_REGION"/>
    <property type="match status" value="2"/>
</dbReference>
<evidence type="ECO:0000259" key="7">
    <source>
        <dbReference type="Pfam" id="PF23387"/>
    </source>
</evidence>
<accession>A0A267E115</accession>
<evidence type="ECO:0000313" key="9">
    <source>
        <dbReference type="Proteomes" id="UP000215902"/>
    </source>
</evidence>
<dbReference type="InterPro" id="IPR036322">
    <property type="entry name" value="WD40_repeat_dom_sf"/>
</dbReference>